<dbReference type="GO" id="GO:0005783">
    <property type="term" value="C:endoplasmic reticulum"/>
    <property type="evidence" value="ECO:0007669"/>
    <property type="project" value="TreeGrafter"/>
</dbReference>
<dbReference type="InterPro" id="IPR050730">
    <property type="entry name" value="UBX_domain-protein"/>
</dbReference>
<dbReference type="PANTHER" id="PTHR23322">
    <property type="entry name" value="FAS-ASSOCIATED PROTEIN"/>
    <property type="match status" value="1"/>
</dbReference>
<dbReference type="Gene3D" id="3.10.20.90">
    <property type="entry name" value="Phosphatidylinositol 3-kinase Catalytic Subunit, Chain A, domain 1"/>
    <property type="match status" value="1"/>
</dbReference>
<dbReference type="VEuPathDB" id="FungiDB:B9J08_001800"/>
<dbReference type="EMBL" id="PEKT02000004">
    <property type="protein sequence ID" value="PIS55695.1"/>
    <property type="molecule type" value="Genomic_DNA"/>
</dbReference>
<dbReference type="GO" id="GO:0043130">
    <property type="term" value="F:ubiquitin binding"/>
    <property type="evidence" value="ECO:0007669"/>
    <property type="project" value="TreeGrafter"/>
</dbReference>
<feature type="transmembrane region" description="Helical" evidence="2">
    <location>
        <begin position="150"/>
        <end position="173"/>
    </location>
</feature>
<keyword evidence="2" id="KW-1133">Transmembrane helix</keyword>
<dbReference type="InterPro" id="IPR029071">
    <property type="entry name" value="Ubiquitin-like_domsf"/>
</dbReference>
<feature type="coiled-coil region" evidence="1">
    <location>
        <begin position="371"/>
        <end position="401"/>
    </location>
</feature>
<dbReference type="PROSITE" id="PS50033">
    <property type="entry name" value="UBX"/>
    <property type="match status" value="1"/>
</dbReference>
<keyword evidence="2" id="KW-0812">Transmembrane</keyword>
<evidence type="ECO:0000256" key="1">
    <source>
        <dbReference type="SAM" id="Coils"/>
    </source>
</evidence>
<dbReference type="InterPro" id="IPR001012">
    <property type="entry name" value="UBX_dom"/>
</dbReference>
<evidence type="ECO:0000256" key="2">
    <source>
        <dbReference type="SAM" id="Phobius"/>
    </source>
</evidence>
<name>A0A2H0ZYJ4_CANAR</name>
<dbReference type="VEuPathDB" id="FungiDB:CJI96_0000258"/>
<feature type="domain" description="UBX" evidence="3">
    <location>
        <begin position="422"/>
        <end position="495"/>
    </location>
</feature>
<dbReference type="STRING" id="498019.A0A2H0ZYJ4"/>
<evidence type="ECO:0000259" key="3">
    <source>
        <dbReference type="PROSITE" id="PS50033"/>
    </source>
</evidence>
<sequence>MDSLSDEQRSVLDEFASITNVSLDDQERANKSVILLQNHSFNLNNAVLSYFENGLDNVVRNPTPEVVPTPEESFASGAERFESTAVHRNLHDEFVMDSFLPKLPKAPKISNHWQFDLGIHMSRSAFRASEKESEINSSSTQVSSQRRPNFLWIILLIIPKALSMLYSFIRYLFGINTSSMYKALPSSFDYENYEESYNIVKETDGVNAEELHIKTNDFNNLHEASQRDFRFLTVVLVDDSSVGFAKQFLQSPNLKSLLEECSENDFYVANISKSPEALELAHTYKVRRVPYVMLVGNVTRNPQVMSSMSVIYKSNLVYDKESGDPQLANKVIRNLKKSVNHYNPQLVSKRYDKQEMELSRLLKEQQDEAYLKTLAQDREKKQEKQRKLEEEEQKRKLEKVRQGFIFSLIENNWFETQLKDLTAKEVVRVSIKIPDGRRMIQKFPKTMSMSAMYLFVETQLFESKENAEYEQCDMTVEEFCEKFTFNFELFKPLPKVVVPAEKLTIEEFQEIKSGDNILVEYLIDNETDEEEES</sequence>
<dbReference type="OMA" id="FYMFIEL"/>
<proteinExistence type="predicted"/>
<protein>
    <recommendedName>
        <fullName evidence="3">UBX domain-containing protein</fullName>
    </recommendedName>
</protein>
<evidence type="ECO:0000313" key="4">
    <source>
        <dbReference type="EMBL" id="PIS55695.1"/>
    </source>
</evidence>
<dbReference type="VEuPathDB" id="FungiDB:CJJ09_001683"/>
<dbReference type="Pfam" id="PF14555">
    <property type="entry name" value="UBA_4"/>
    <property type="match status" value="1"/>
</dbReference>
<reference evidence="4" key="2">
    <citation type="submission" date="2017-11" db="EMBL/GenBank/DDBJ databases">
        <title>Candida auris genome assembly and annotation.</title>
        <authorList>
            <person name="Munoz J.F."/>
            <person name="Gade L.G."/>
            <person name="Chow N.A."/>
            <person name="Litvintseva A.P."/>
            <person name="Loparev V.N."/>
            <person name="Cuomo C.A."/>
        </authorList>
    </citation>
    <scope>NUCLEOTIDE SEQUENCE</scope>
    <source>
        <strain evidence="4">B8441</strain>
    </source>
</reference>
<dbReference type="AlphaFoldDB" id="A0A2H0ZYJ4"/>
<dbReference type="VEuPathDB" id="FungiDB:CJJ07_003758"/>
<dbReference type="Proteomes" id="UP000825438">
    <property type="component" value="Chromosome I"/>
</dbReference>
<reference evidence="4" key="1">
    <citation type="journal article" date="2017" name="Clin. Infect. Dis.">
        <title>Simultaneous emergence of multidrug-resistant Candida auris on 3 continents confirmed by whole-genome sequencing and epidemiological analyses.</title>
        <authorList>
            <person name="Lockhart S.R."/>
            <person name="Etienne K.A."/>
            <person name="Vallabhaneni S."/>
            <person name="Farooqi J."/>
            <person name="Chowdhary A."/>
            <person name="Govender N.P."/>
            <person name="Colombo A.L."/>
            <person name="Calvo B."/>
            <person name="Cuomo C.A."/>
            <person name="Desjardins C.A."/>
            <person name="Berkow E.L."/>
            <person name="Castanheira M."/>
            <person name="Magobo R.E."/>
            <person name="Jabeen K."/>
            <person name="Asghar R.J."/>
            <person name="Meis J.F."/>
            <person name="Jackson B."/>
            <person name="Chiller T."/>
            <person name="Litvintseva A.P."/>
        </authorList>
    </citation>
    <scope>NUCLEOTIDE SEQUENCE [LARGE SCALE GENOMIC DNA]</scope>
    <source>
        <strain evidence="4">B8441</strain>
    </source>
</reference>
<dbReference type="GO" id="GO:0036503">
    <property type="term" value="P:ERAD pathway"/>
    <property type="evidence" value="ECO:0007669"/>
    <property type="project" value="TreeGrafter"/>
</dbReference>
<dbReference type="Pfam" id="PF00789">
    <property type="entry name" value="UBX"/>
    <property type="match status" value="1"/>
</dbReference>
<gene>
    <name evidence="4" type="ORF">B9J08_001800</name>
    <name evidence="5" type="ORF">CA7LBN_001423</name>
</gene>
<dbReference type="VEuPathDB" id="FungiDB:CJI97_002461"/>
<dbReference type="EMBL" id="CP076749">
    <property type="protein sequence ID" value="QWW22677.1"/>
    <property type="molecule type" value="Genomic_DNA"/>
</dbReference>
<organism evidence="4">
    <name type="scientific">Candidozyma auris</name>
    <name type="common">Yeast</name>
    <name type="synonym">Candida auris</name>
    <dbReference type="NCBI Taxonomy" id="498019"/>
    <lineage>
        <taxon>Eukaryota</taxon>
        <taxon>Fungi</taxon>
        <taxon>Dikarya</taxon>
        <taxon>Ascomycota</taxon>
        <taxon>Saccharomycotina</taxon>
        <taxon>Pichiomycetes</taxon>
        <taxon>Metschnikowiaceae</taxon>
        <taxon>Candidozyma</taxon>
    </lineage>
</organism>
<keyword evidence="2" id="KW-0472">Membrane</keyword>
<dbReference type="PANTHER" id="PTHR23322:SF1">
    <property type="entry name" value="FAS-ASSOCIATED FACTOR 2"/>
    <property type="match status" value="1"/>
</dbReference>
<reference evidence="5" key="3">
    <citation type="submission" date="2021-06" db="EMBL/GenBank/DDBJ databases">
        <title>Candida auris outbreak in lebanese hospital.</title>
        <authorList>
            <person name="Finianos M."/>
        </authorList>
    </citation>
    <scope>NUCLEOTIDE SEQUENCE</scope>
    <source>
        <strain evidence="5">CA7LBN</strain>
    </source>
</reference>
<evidence type="ECO:0000313" key="5">
    <source>
        <dbReference type="EMBL" id="QWW22677.1"/>
    </source>
</evidence>
<keyword evidence="1" id="KW-0175">Coiled coil</keyword>
<dbReference type="SUPFAM" id="SSF54236">
    <property type="entry name" value="Ubiquitin-like"/>
    <property type="match status" value="1"/>
</dbReference>
<accession>A0A2H0ZYJ4</accession>